<dbReference type="PANTHER" id="PTHR30582">
    <property type="entry name" value="L,D-TRANSPEPTIDASE"/>
    <property type="match status" value="1"/>
</dbReference>
<dbReference type="Gene3D" id="2.40.440.10">
    <property type="entry name" value="L,D-transpeptidase catalytic domain-like"/>
    <property type="match status" value="1"/>
</dbReference>
<reference evidence="11" key="1">
    <citation type="submission" date="2020-09" db="EMBL/GenBank/DDBJ databases">
        <title>Bosea spartocytisi sp. nov. a root nodule endophyte of Spartocytisus supranubius in the high mountain ecosystem fo the Teide National Park (Canary Islands, Spain).</title>
        <authorList>
            <person name="Pulido-Suarez L."/>
            <person name="Peix A."/>
            <person name="Igual J.M."/>
            <person name="Socas-Perez N."/>
            <person name="Velazquez E."/>
            <person name="Flores-Felix J.D."/>
            <person name="Leon-Barrios M."/>
        </authorList>
    </citation>
    <scope>NUCLEOTIDE SEQUENCE</scope>
    <source>
        <strain evidence="11">SSUT16</strain>
    </source>
</reference>
<dbReference type="PANTHER" id="PTHR30582:SF24">
    <property type="entry name" value="L,D-TRANSPEPTIDASE ERFK_SRFK-RELATED"/>
    <property type="match status" value="1"/>
</dbReference>
<dbReference type="GO" id="GO:0071555">
    <property type="term" value="P:cell wall organization"/>
    <property type="evidence" value="ECO:0007669"/>
    <property type="project" value="UniProtKB-UniRule"/>
</dbReference>
<evidence type="ECO:0000256" key="5">
    <source>
        <dbReference type="ARBA" id="ARBA00022801"/>
    </source>
</evidence>
<dbReference type="InterPro" id="IPR050979">
    <property type="entry name" value="LD-transpeptidase"/>
</dbReference>
<dbReference type="AlphaFoldDB" id="A0A927E9M2"/>
<evidence type="ECO:0000256" key="6">
    <source>
        <dbReference type="ARBA" id="ARBA00022960"/>
    </source>
</evidence>
<keyword evidence="6 9" id="KW-0133">Cell shape</keyword>
<keyword evidence="8 9" id="KW-0961">Cell wall biogenesis/degradation</keyword>
<evidence type="ECO:0000256" key="1">
    <source>
        <dbReference type="ARBA" id="ARBA00004752"/>
    </source>
</evidence>
<evidence type="ECO:0000256" key="8">
    <source>
        <dbReference type="ARBA" id="ARBA00023316"/>
    </source>
</evidence>
<protein>
    <submittedName>
        <fullName evidence="11">L,D-transpeptidase</fullName>
    </submittedName>
</protein>
<dbReference type="GO" id="GO:0016757">
    <property type="term" value="F:glycosyltransferase activity"/>
    <property type="evidence" value="ECO:0007669"/>
    <property type="project" value="UniProtKB-KW"/>
</dbReference>
<feature type="active site" description="Proton donor/acceptor" evidence="9">
    <location>
        <position position="197"/>
    </location>
</feature>
<dbReference type="GO" id="GO:0005576">
    <property type="term" value="C:extracellular region"/>
    <property type="evidence" value="ECO:0007669"/>
    <property type="project" value="TreeGrafter"/>
</dbReference>
<accession>A0A927E9M2</accession>
<dbReference type="SUPFAM" id="SSF141523">
    <property type="entry name" value="L,D-transpeptidase catalytic domain-like"/>
    <property type="match status" value="1"/>
</dbReference>
<evidence type="ECO:0000259" key="10">
    <source>
        <dbReference type="PROSITE" id="PS52029"/>
    </source>
</evidence>
<feature type="domain" description="L,D-TPase catalytic" evidence="10">
    <location>
        <begin position="95"/>
        <end position="237"/>
    </location>
</feature>
<feature type="active site" description="Nucleophile" evidence="9">
    <location>
        <position position="213"/>
    </location>
</feature>
<keyword evidence="7 9" id="KW-0573">Peptidoglycan synthesis</keyword>
<keyword evidence="3" id="KW-0328">Glycosyltransferase</keyword>
<dbReference type="GO" id="GO:0008360">
    <property type="term" value="P:regulation of cell shape"/>
    <property type="evidence" value="ECO:0007669"/>
    <property type="project" value="UniProtKB-UniRule"/>
</dbReference>
<proteinExistence type="inferred from homology"/>
<dbReference type="Pfam" id="PF03734">
    <property type="entry name" value="YkuD"/>
    <property type="match status" value="1"/>
</dbReference>
<comment type="similarity">
    <text evidence="2">Belongs to the YkuD family.</text>
</comment>
<keyword evidence="5" id="KW-0378">Hydrolase</keyword>
<dbReference type="RefSeq" id="WP_191124297.1">
    <property type="nucleotide sequence ID" value="NZ_JACXWY010000006.1"/>
</dbReference>
<dbReference type="InterPro" id="IPR038063">
    <property type="entry name" value="Transpep_catalytic_dom"/>
</dbReference>
<comment type="caution">
    <text evidence="11">The sequence shown here is derived from an EMBL/GenBank/DDBJ whole genome shotgun (WGS) entry which is preliminary data.</text>
</comment>
<dbReference type="GO" id="GO:0071972">
    <property type="term" value="F:peptidoglycan L,D-transpeptidase activity"/>
    <property type="evidence" value="ECO:0007669"/>
    <property type="project" value="TreeGrafter"/>
</dbReference>
<evidence type="ECO:0000256" key="3">
    <source>
        <dbReference type="ARBA" id="ARBA00022676"/>
    </source>
</evidence>
<gene>
    <name evidence="11" type="ORF">IED13_12000</name>
</gene>
<dbReference type="Proteomes" id="UP000619295">
    <property type="component" value="Unassembled WGS sequence"/>
</dbReference>
<dbReference type="GO" id="GO:0018104">
    <property type="term" value="P:peptidoglycan-protein cross-linking"/>
    <property type="evidence" value="ECO:0007669"/>
    <property type="project" value="TreeGrafter"/>
</dbReference>
<sequence length="239" mass="26020">MLTRRSFTFPALSVAAAGLAGCGSRSIVALPEIGSGSIAQSPQGLVTRTLARPNYAEIYADYPGERFPISAIDYQRIDPRFLRQTVAFPRDDKPGSIVVDPAGYHLYFVESPRVATQYGVGVGREGFGWSGAARINMKRDWADWVPPPEMIARDPEIRSQLEQTPRGLGVRGGSKSPLGARTMYLFGEGRDLGYRIHGTFEPYTVGTNVSSGCIRMINQDIAHLYARVSLGTPVTVLPA</sequence>
<keyword evidence="12" id="KW-1185">Reference proteome</keyword>
<comment type="pathway">
    <text evidence="1 9">Cell wall biogenesis; peptidoglycan biosynthesis.</text>
</comment>
<dbReference type="PROSITE" id="PS51257">
    <property type="entry name" value="PROKAR_LIPOPROTEIN"/>
    <property type="match status" value="1"/>
</dbReference>
<dbReference type="InterPro" id="IPR005490">
    <property type="entry name" value="LD_TPept_cat_dom"/>
</dbReference>
<name>A0A927E9M2_9HYPH</name>
<dbReference type="CDD" id="cd16913">
    <property type="entry name" value="YkuD_like"/>
    <property type="match status" value="1"/>
</dbReference>
<evidence type="ECO:0000256" key="2">
    <source>
        <dbReference type="ARBA" id="ARBA00005992"/>
    </source>
</evidence>
<evidence type="ECO:0000313" key="12">
    <source>
        <dbReference type="Proteomes" id="UP000619295"/>
    </source>
</evidence>
<keyword evidence="4" id="KW-0808">Transferase</keyword>
<dbReference type="PROSITE" id="PS52029">
    <property type="entry name" value="LD_TPASE"/>
    <property type="match status" value="1"/>
</dbReference>
<evidence type="ECO:0000313" key="11">
    <source>
        <dbReference type="EMBL" id="MBD3846420.1"/>
    </source>
</evidence>
<organism evidence="11 12">
    <name type="scientific">Bosea spartocytisi</name>
    <dbReference type="NCBI Taxonomy" id="2773451"/>
    <lineage>
        <taxon>Bacteria</taxon>
        <taxon>Pseudomonadati</taxon>
        <taxon>Pseudomonadota</taxon>
        <taxon>Alphaproteobacteria</taxon>
        <taxon>Hyphomicrobiales</taxon>
        <taxon>Boseaceae</taxon>
        <taxon>Bosea</taxon>
    </lineage>
</organism>
<dbReference type="EMBL" id="JACXWY010000006">
    <property type="protein sequence ID" value="MBD3846420.1"/>
    <property type="molecule type" value="Genomic_DNA"/>
</dbReference>
<evidence type="ECO:0000256" key="4">
    <source>
        <dbReference type="ARBA" id="ARBA00022679"/>
    </source>
</evidence>
<evidence type="ECO:0000256" key="9">
    <source>
        <dbReference type="PROSITE-ProRule" id="PRU01373"/>
    </source>
</evidence>
<evidence type="ECO:0000256" key="7">
    <source>
        <dbReference type="ARBA" id="ARBA00022984"/>
    </source>
</evidence>